<dbReference type="RefSeq" id="WP_012728304.1">
    <property type="nucleotide sequence ID" value="NC_012691.1"/>
</dbReference>
<organism evidence="2 3">
    <name type="scientific">Tolumonas auensis (strain DSM 9187 / NBRC 110442 / TA 4)</name>
    <dbReference type="NCBI Taxonomy" id="595494"/>
    <lineage>
        <taxon>Bacteria</taxon>
        <taxon>Pseudomonadati</taxon>
        <taxon>Pseudomonadota</taxon>
        <taxon>Gammaproteobacteria</taxon>
        <taxon>Aeromonadales</taxon>
        <taxon>Aeromonadaceae</taxon>
        <taxon>Tolumonas</taxon>
    </lineage>
</organism>
<evidence type="ECO:0000313" key="2">
    <source>
        <dbReference type="EMBL" id="ACQ91704.1"/>
    </source>
</evidence>
<dbReference type="STRING" id="595494.Tola_0074"/>
<dbReference type="OrthoDB" id="612868at2"/>
<accession>C4L7C8</accession>
<dbReference type="AlphaFoldDB" id="C4L7C8"/>
<protein>
    <recommendedName>
        <fullName evidence="4">DUF3289 family protein</fullName>
    </recommendedName>
</protein>
<proteinExistence type="predicted"/>
<dbReference type="eggNOG" id="COG3675">
    <property type="taxonomic scope" value="Bacteria"/>
</dbReference>
<name>C4L7C8_TOLAT</name>
<reference evidence="3" key="1">
    <citation type="submission" date="2009-05" db="EMBL/GenBank/DDBJ databases">
        <title>Complete sequence of Tolumonas auensis DSM 9187.</title>
        <authorList>
            <consortium name="US DOE Joint Genome Institute"/>
            <person name="Lucas S."/>
            <person name="Copeland A."/>
            <person name="Lapidus A."/>
            <person name="Glavina del Rio T."/>
            <person name="Tice H."/>
            <person name="Bruce D."/>
            <person name="Goodwin L."/>
            <person name="Pitluck S."/>
            <person name="Chertkov O."/>
            <person name="Brettin T."/>
            <person name="Detter J.C."/>
            <person name="Han C."/>
            <person name="Larimer F."/>
            <person name="Land M."/>
            <person name="Hauser L."/>
            <person name="Kyrpides N."/>
            <person name="Mikhailova N."/>
            <person name="Spring S."/>
            <person name="Beller H."/>
        </authorList>
    </citation>
    <scope>NUCLEOTIDE SEQUENCE [LARGE SCALE GENOMIC DNA]</scope>
    <source>
        <strain evidence="3">DSM 9187 / TA4</strain>
    </source>
</reference>
<dbReference type="eggNOG" id="COG0739">
    <property type="taxonomic scope" value="Bacteria"/>
</dbReference>
<dbReference type="KEGG" id="tau:Tola_0074"/>
<evidence type="ECO:0000256" key="1">
    <source>
        <dbReference type="SAM" id="MobiDB-lite"/>
    </source>
</evidence>
<evidence type="ECO:0000313" key="3">
    <source>
        <dbReference type="Proteomes" id="UP000009073"/>
    </source>
</evidence>
<dbReference type="HOGENOM" id="CLU_055611_0_1_6"/>
<sequence length="404" mass="45859">MTAKINQCRDCQPKDQWIEIRLVDEMNQPFGSLSGKLKDSSGVEHQVTLSGGYLLLTDLPAGPVELKIETSALLNEAKKHKPRPSPQTSPAKEYADKHKGYEKSKIKYQFITMGDVWQLEPGMVSDRHKAGQTGKLLRMVSNNSYFLEVRALTQLHLPLVIFQSQKPMDDIKADDMQSGDMSRNQIMNLGMFKPFSKLDYEFDLPASDHFANFRLFASSVSWGEYGSLTKMMIDRFEQNVGGKFTHPLLDKAAKSHQNTDAVVDKISDAISAELKKKSGELEDNDIKKIWNSLATGKNSIHLPGFDTTPDWFNGLGITVHGIWSLQLTLQNLSIDLVNRTFNGVVSFKAQDHFGLNVDDVSGDKYFEFLRLFRSWFILQRYKGFGYKPFITEMNHTRKISGDFR</sequence>
<evidence type="ECO:0008006" key="4">
    <source>
        <dbReference type="Google" id="ProtNLM"/>
    </source>
</evidence>
<feature type="region of interest" description="Disordered" evidence="1">
    <location>
        <begin position="77"/>
        <end position="97"/>
    </location>
</feature>
<keyword evidence="3" id="KW-1185">Reference proteome</keyword>
<dbReference type="Pfam" id="PF11692">
    <property type="entry name" value="DUF3289"/>
    <property type="match status" value="1"/>
</dbReference>
<dbReference type="InterPro" id="IPR017483">
    <property type="entry name" value="CHP03034"/>
</dbReference>
<dbReference type="EMBL" id="CP001616">
    <property type="protein sequence ID" value="ACQ91704.1"/>
    <property type="molecule type" value="Genomic_DNA"/>
</dbReference>
<reference evidence="2 3" key="2">
    <citation type="journal article" date="2011" name="Stand. Genomic Sci.">
        <title>Complete genome sequence of Tolumonas auensis type strain (TA 4).</title>
        <authorList>
            <person name="Chertkov O."/>
            <person name="Copeland A."/>
            <person name="Lucas S."/>
            <person name="Lapidus A."/>
            <person name="Berry K.W."/>
            <person name="Detter J.C."/>
            <person name="Del Rio T.G."/>
            <person name="Hammon N."/>
            <person name="Dalin E."/>
            <person name="Tice H."/>
            <person name="Pitluck S."/>
            <person name="Richardson P."/>
            <person name="Bruce D."/>
            <person name="Goodwin L."/>
            <person name="Han C."/>
            <person name="Tapia R."/>
            <person name="Saunders E."/>
            <person name="Schmutz J."/>
            <person name="Brettin T."/>
            <person name="Larimer F."/>
            <person name="Land M."/>
            <person name="Hauser L."/>
            <person name="Spring S."/>
            <person name="Rohde M."/>
            <person name="Kyrpides N.C."/>
            <person name="Ivanova N."/>
            <person name="Goker M."/>
            <person name="Beller H.R."/>
            <person name="Klenk H.P."/>
            <person name="Woyke T."/>
        </authorList>
    </citation>
    <scope>NUCLEOTIDE SEQUENCE [LARGE SCALE GENOMIC DNA]</scope>
    <source>
        <strain evidence="3">DSM 9187 / TA4</strain>
    </source>
</reference>
<gene>
    <name evidence="2" type="ordered locus">Tola_0074</name>
</gene>
<dbReference type="Proteomes" id="UP000009073">
    <property type="component" value="Chromosome"/>
</dbReference>